<dbReference type="AlphaFoldDB" id="A0A1I5QCM4"/>
<organism evidence="2 3">
    <name type="scientific">Halolactibacillus halophilus</name>
    <dbReference type="NCBI Taxonomy" id="306540"/>
    <lineage>
        <taxon>Bacteria</taxon>
        <taxon>Bacillati</taxon>
        <taxon>Bacillota</taxon>
        <taxon>Bacilli</taxon>
        <taxon>Bacillales</taxon>
        <taxon>Bacillaceae</taxon>
        <taxon>Halolactibacillus</taxon>
    </lineage>
</organism>
<dbReference type="RefSeq" id="WP_062321466.1">
    <property type="nucleotide sequence ID" value="NZ_BJWI01000015.1"/>
</dbReference>
<dbReference type="Pfam" id="PF14169">
    <property type="entry name" value="YdjO"/>
    <property type="match status" value="1"/>
</dbReference>
<protein>
    <submittedName>
        <fullName evidence="2">Cold-inducible protein YdjO</fullName>
    </submittedName>
</protein>
<gene>
    <name evidence="1" type="primary">ydjO</name>
    <name evidence="1" type="ORF">HHA03_12690</name>
    <name evidence="2" type="ORF">SAMN05421839_12027</name>
</gene>
<evidence type="ECO:0000313" key="3">
    <source>
        <dbReference type="Proteomes" id="UP000242243"/>
    </source>
</evidence>
<keyword evidence="4" id="KW-1185">Reference proteome</keyword>
<reference evidence="1 4" key="2">
    <citation type="submission" date="2019-07" db="EMBL/GenBank/DDBJ databases">
        <title>Whole genome shotgun sequence of Halolactibacillus halophilus NBRC 100868.</title>
        <authorList>
            <person name="Hosoyama A."/>
            <person name="Uohara A."/>
            <person name="Ohji S."/>
            <person name="Ichikawa N."/>
        </authorList>
    </citation>
    <scope>NUCLEOTIDE SEQUENCE [LARGE SCALE GENOMIC DNA]</scope>
    <source>
        <strain evidence="1 4">NBRC 100868</strain>
    </source>
</reference>
<dbReference type="InterPro" id="IPR025916">
    <property type="entry name" value="YdjO"/>
</dbReference>
<dbReference type="EMBL" id="BJWI01000015">
    <property type="protein sequence ID" value="GEM01737.1"/>
    <property type="molecule type" value="Genomic_DNA"/>
</dbReference>
<accession>A0A1I5QCM4</accession>
<evidence type="ECO:0000313" key="1">
    <source>
        <dbReference type="EMBL" id="GEM01737.1"/>
    </source>
</evidence>
<sequence>MAYYNNRREPVEQVETKVWSCTNDDCQGFMRLDYSFDEKPTCPLCGSEMKEDTRTLPKLS</sequence>
<evidence type="ECO:0000313" key="2">
    <source>
        <dbReference type="EMBL" id="SFP43791.1"/>
    </source>
</evidence>
<reference evidence="2 3" key="1">
    <citation type="submission" date="2016-10" db="EMBL/GenBank/DDBJ databases">
        <authorList>
            <person name="de Groot N.N."/>
        </authorList>
    </citation>
    <scope>NUCLEOTIDE SEQUENCE [LARGE SCALE GENOMIC DNA]</scope>
    <source>
        <strain evidence="2 3">DSM 17073</strain>
    </source>
</reference>
<name>A0A1I5QCM4_9BACI</name>
<dbReference type="Proteomes" id="UP000321547">
    <property type="component" value="Unassembled WGS sequence"/>
</dbReference>
<dbReference type="EMBL" id="FOXC01000020">
    <property type="protein sequence ID" value="SFP43791.1"/>
    <property type="molecule type" value="Genomic_DNA"/>
</dbReference>
<dbReference type="OrthoDB" id="1955171at2"/>
<evidence type="ECO:0000313" key="4">
    <source>
        <dbReference type="Proteomes" id="UP000321547"/>
    </source>
</evidence>
<proteinExistence type="predicted"/>
<dbReference type="Proteomes" id="UP000242243">
    <property type="component" value="Unassembled WGS sequence"/>
</dbReference>